<dbReference type="Proteomes" id="UP001623660">
    <property type="component" value="Unassembled WGS sequence"/>
</dbReference>
<evidence type="ECO:0000256" key="1">
    <source>
        <dbReference type="SAM" id="Phobius"/>
    </source>
</evidence>
<dbReference type="RefSeq" id="WP_406792373.1">
    <property type="nucleotide sequence ID" value="NZ_JBJHZX010000016.1"/>
</dbReference>
<name>A0ABW8SJU5_9CLOT</name>
<dbReference type="PROSITE" id="PS51257">
    <property type="entry name" value="PROKAR_LIPOPROTEIN"/>
    <property type="match status" value="1"/>
</dbReference>
<organism evidence="2 3">
    <name type="scientific">Candidatus Clostridium eludens</name>
    <dbReference type="NCBI Taxonomy" id="3381663"/>
    <lineage>
        <taxon>Bacteria</taxon>
        <taxon>Bacillati</taxon>
        <taxon>Bacillota</taxon>
        <taxon>Clostridia</taxon>
        <taxon>Eubacteriales</taxon>
        <taxon>Clostridiaceae</taxon>
        <taxon>Clostridium</taxon>
    </lineage>
</organism>
<proteinExistence type="predicted"/>
<keyword evidence="1" id="KW-1133">Transmembrane helix</keyword>
<sequence>MDIIKKNFIVIYIFCIISIFVGVGCSDNKMANYEPTIKDVVLKTGSTKVKEISYQITKEYLNEYKKDAVSKKFKSTDYTINNIKDIRGNTDKFSFWVHYSVKPSEKPSDENSYWMAGNGVLKGDWVVNKGEFIDVEKVNNEYKITNMGTGP</sequence>
<gene>
    <name evidence="2" type="ORF">ACJDU8_11930</name>
</gene>
<evidence type="ECO:0000313" key="3">
    <source>
        <dbReference type="Proteomes" id="UP001623660"/>
    </source>
</evidence>
<comment type="caution">
    <text evidence="2">The sequence shown here is derived from an EMBL/GenBank/DDBJ whole genome shotgun (WGS) entry which is preliminary data.</text>
</comment>
<keyword evidence="3" id="KW-1185">Reference proteome</keyword>
<accession>A0ABW8SJU5</accession>
<evidence type="ECO:0000313" key="2">
    <source>
        <dbReference type="EMBL" id="MFL0196264.1"/>
    </source>
</evidence>
<keyword evidence="1" id="KW-0472">Membrane</keyword>
<keyword evidence="1" id="KW-0812">Transmembrane</keyword>
<protein>
    <submittedName>
        <fullName evidence="2">Uncharacterized protein</fullName>
    </submittedName>
</protein>
<reference evidence="2 3" key="1">
    <citation type="submission" date="2024-11" db="EMBL/GenBank/DDBJ databases">
        <authorList>
            <person name="Heng Y.C."/>
            <person name="Lim A.C.H."/>
            <person name="Lee J.K.Y."/>
            <person name="Kittelmann S."/>
        </authorList>
    </citation>
    <scope>NUCLEOTIDE SEQUENCE [LARGE SCALE GENOMIC DNA]</scope>
    <source>
        <strain evidence="2 3">WILCCON 0269</strain>
    </source>
</reference>
<feature type="transmembrane region" description="Helical" evidence="1">
    <location>
        <begin position="7"/>
        <end position="24"/>
    </location>
</feature>
<dbReference type="EMBL" id="JBJHZX010000016">
    <property type="protein sequence ID" value="MFL0196264.1"/>
    <property type="molecule type" value="Genomic_DNA"/>
</dbReference>